<dbReference type="EMBL" id="JBEQCT010000002">
    <property type="protein sequence ID" value="MFM2484676.1"/>
    <property type="molecule type" value="Genomic_DNA"/>
</dbReference>
<comment type="caution">
    <text evidence="1">The sequence shown here is derived from an EMBL/GenBank/DDBJ whole genome shotgun (WGS) entry which is preliminary data.</text>
</comment>
<dbReference type="RefSeq" id="WP_408622863.1">
    <property type="nucleotide sequence ID" value="NZ_JBEQCT010000002.1"/>
</dbReference>
<evidence type="ECO:0000313" key="2">
    <source>
        <dbReference type="Proteomes" id="UP001629953"/>
    </source>
</evidence>
<reference evidence="1 2" key="1">
    <citation type="journal article" date="2013" name="Int. J. Syst. Evol. Microbiol.">
        <title>Celerinatantimonas yamalensis sp. nov., a cold-adapted diazotrophic bacterium from a cold permafrost brine.</title>
        <authorList>
            <person name="Shcherbakova V."/>
            <person name="Chuvilskaya N."/>
            <person name="Rivkina E."/>
            <person name="Demidov N."/>
            <person name="Uchaeva V."/>
            <person name="Suetin S."/>
            <person name="Suzina N."/>
            <person name="Gilichinsky D."/>
        </authorList>
    </citation>
    <scope>NUCLEOTIDE SEQUENCE [LARGE SCALE GENOMIC DNA]</scope>
    <source>
        <strain evidence="1 2">C7</strain>
    </source>
</reference>
<proteinExistence type="predicted"/>
<accession>A0ABW9G4T6</accession>
<gene>
    <name evidence="1" type="ORF">ABUE30_06305</name>
</gene>
<evidence type="ECO:0000313" key="1">
    <source>
        <dbReference type="EMBL" id="MFM2484676.1"/>
    </source>
</evidence>
<name>A0ABW9G4T6_9GAMM</name>
<keyword evidence="2" id="KW-1185">Reference proteome</keyword>
<dbReference type="Proteomes" id="UP001629953">
    <property type="component" value="Unassembled WGS sequence"/>
</dbReference>
<organism evidence="1 2">
    <name type="scientific">Celerinatantimonas yamalensis</name>
    <dbReference type="NCBI Taxonomy" id="559956"/>
    <lineage>
        <taxon>Bacteria</taxon>
        <taxon>Pseudomonadati</taxon>
        <taxon>Pseudomonadota</taxon>
        <taxon>Gammaproteobacteria</taxon>
        <taxon>Celerinatantimonadaceae</taxon>
        <taxon>Celerinatantimonas</taxon>
    </lineage>
</organism>
<sequence length="65" mass="7732">MGGVWRKRAGRPIQPFYQLVFDDETGECHLNQYRDSFMTRLKGILADGREIITRIWEWKIDCRSA</sequence>
<protein>
    <submittedName>
        <fullName evidence="1">Uncharacterized protein</fullName>
    </submittedName>
</protein>